<evidence type="ECO:0000313" key="2">
    <source>
        <dbReference type="Proteomes" id="UP000003448"/>
    </source>
</evidence>
<gene>
    <name evidence="1" type="ORF">MILUP08_42906</name>
</gene>
<evidence type="ECO:0000313" key="1">
    <source>
        <dbReference type="EMBL" id="CCH17975.1"/>
    </source>
</evidence>
<keyword evidence="2" id="KW-1185">Reference proteome</keyword>
<sequence>MSLSLLSLLTGCTPPDEPLVALAVHDGQPIGVLVTCGESSARLDVYEIHPGDVTERPLVMWAVSGRPTSETVEVALLGQPPDGWKIDDATDFFAAGLGRVVDVEPLTELRPGVTYSIKGSGRHDAISVDFTLADLPRIGSDQVLAPRGQDSTKIVSRKTFLRRARSSC</sequence>
<protein>
    <submittedName>
        <fullName evidence="1">Uncharacterized protein</fullName>
    </submittedName>
</protein>
<dbReference type="Proteomes" id="UP000003448">
    <property type="component" value="Unassembled WGS sequence"/>
</dbReference>
<accession>I0L2C8</accession>
<name>I0L2C8_9ACTN</name>
<dbReference type="AlphaFoldDB" id="I0L2C8"/>
<proteinExistence type="predicted"/>
<reference evidence="2" key="1">
    <citation type="journal article" date="2012" name="J. Bacteriol.">
        <title>Genome Sequence of Micromonospora lupini Lupac 08, Isolated from Root Nodules of Lupinus angustifolius.</title>
        <authorList>
            <person name="Alonso-Vega P."/>
            <person name="Normand P."/>
            <person name="Bacigalupe R."/>
            <person name="Pujic P."/>
            <person name="Lajus A."/>
            <person name="Vallenet D."/>
            <person name="Carro L."/>
            <person name="Coll P."/>
            <person name="Trujillo M.E."/>
        </authorList>
    </citation>
    <scope>NUCLEOTIDE SEQUENCE [LARGE SCALE GENOMIC DNA]</scope>
    <source>
        <strain evidence="2">Lupac 08</strain>
    </source>
</reference>
<organism evidence="1 2">
    <name type="scientific">Micromonospora lupini str. Lupac 08</name>
    <dbReference type="NCBI Taxonomy" id="1150864"/>
    <lineage>
        <taxon>Bacteria</taxon>
        <taxon>Bacillati</taxon>
        <taxon>Actinomycetota</taxon>
        <taxon>Actinomycetes</taxon>
        <taxon>Micromonosporales</taxon>
        <taxon>Micromonosporaceae</taxon>
        <taxon>Micromonospora</taxon>
    </lineage>
</organism>
<dbReference type="EMBL" id="CAIE01000022">
    <property type="protein sequence ID" value="CCH17975.1"/>
    <property type="molecule type" value="Genomic_DNA"/>
</dbReference>
<comment type="caution">
    <text evidence="1">The sequence shown here is derived from an EMBL/GenBank/DDBJ whole genome shotgun (WGS) entry which is preliminary data.</text>
</comment>